<comment type="caution">
    <text evidence="6">The sequence shown here is derived from an EMBL/GenBank/DDBJ whole genome shotgun (WGS) entry which is preliminary data.</text>
</comment>
<dbReference type="InterPro" id="IPR029044">
    <property type="entry name" value="Nucleotide-diphossugar_trans"/>
</dbReference>
<keyword evidence="4" id="KW-1133">Transmembrane helix</keyword>
<keyword evidence="3 6" id="KW-0808">Transferase</keyword>
<evidence type="ECO:0000256" key="3">
    <source>
        <dbReference type="ARBA" id="ARBA00022679"/>
    </source>
</evidence>
<evidence type="ECO:0000256" key="1">
    <source>
        <dbReference type="ARBA" id="ARBA00006739"/>
    </source>
</evidence>
<dbReference type="SUPFAM" id="SSF53448">
    <property type="entry name" value="Nucleotide-diphospho-sugar transferases"/>
    <property type="match status" value="1"/>
</dbReference>
<name>A0A0G1C774_9BACT</name>
<sequence>MSAKISYIIPTHNRQEDLVEHIKSVKKSTYKNLEIIVVDNASSDNSVRIVKKLFPDVKVIESQKNLNAAGGRNLGMKNVSKESSYLILMDDDVVIEPDTISNLYKAINARPEYAAATGKVLFLEKPTVVQLAGSSVGLLTSFNYANTGPDDGRFDQPCDSFAGGAILIKREVADKVGFYDEVYPRLYEDADYSVRIIRTGKRILYVPSARIYHKAHILDKKSATDRWLSGAYFASRNKIIFMSKFSPCFPCFIFLIYPAFLLFYTYQSVRFSRIDALLNFYKGTLAGLKWALNYHFRK</sequence>
<dbReference type="Proteomes" id="UP000034837">
    <property type="component" value="Unassembled WGS sequence"/>
</dbReference>
<evidence type="ECO:0000256" key="4">
    <source>
        <dbReference type="SAM" id="Phobius"/>
    </source>
</evidence>
<accession>A0A0G1C774</accession>
<keyword evidence="4" id="KW-0812">Transmembrane</keyword>
<dbReference type="Pfam" id="PF00535">
    <property type="entry name" value="Glycos_transf_2"/>
    <property type="match status" value="1"/>
</dbReference>
<dbReference type="CDD" id="cd04186">
    <property type="entry name" value="GT_2_like_c"/>
    <property type="match status" value="1"/>
</dbReference>
<feature type="transmembrane region" description="Helical" evidence="4">
    <location>
        <begin position="245"/>
        <end position="266"/>
    </location>
</feature>
<evidence type="ECO:0000259" key="5">
    <source>
        <dbReference type="Pfam" id="PF00535"/>
    </source>
</evidence>
<keyword evidence="2" id="KW-0328">Glycosyltransferase</keyword>
<dbReference type="InterPro" id="IPR001173">
    <property type="entry name" value="Glyco_trans_2-like"/>
</dbReference>
<keyword evidence="4" id="KW-0472">Membrane</keyword>
<reference evidence="6 7" key="1">
    <citation type="journal article" date="2015" name="Nature">
        <title>rRNA introns, odd ribosomes, and small enigmatic genomes across a large radiation of phyla.</title>
        <authorList>
            <person name="Brown C.T."/>
            <person name="Hug L.A."/>
            <person name="Thomas B.C."/>
            <person name="Sharon I."/>
            <person name="Castelle C.J."/>
            <person name="Singh A."/>
            <person name="Wilkins M.J."/>
            <person name="Williams K.H."/>
            <person name="Banfield J.F."/>
        </authorList>
    </citation>
    <scope>NUCLEOTIDE SEQUENCE [LARGE SCALE GENOMIC DNA]</scope>
</reference>
<dbReference type="EMBL" id="LCDO01000031">
    <property type="protein sequence ID" value="KKS54536.1"/>
    <property type="molecule type" value="Genomic_DNA"/>
</dbReference>
<gene>
    <name evidence="6" type="ORF">UV20_C0031G0004</name>
</gene>
<organism evidence="6 7">
    <name type="scientific">Candidatus Magasanikbacteria bacterium GW2011_GWA2_42_32</name>
    <dbReference type="NCBI Taxonomy" id="1619039"/>
    <lineage>
        <taxon>Bacteria</taxon>
        <taxon>Candidatus Magasanikiibacteriota</taxon>
    </lineage>
</organism>
<dbReference type="AlphaFoldDB" id="A0A0G1C774"/>
<evidence type="ECO:0000313" key="7">
    <source>
        <dbReference type="Proteomes" id="UP000034837"/>
    </source>
</evidence>
<dbReference type="PANTHER" id="PTHR43179:SF12">
    <property type="entry name" value="GALACTOFURANOSYLTRANSFERASE GLFT2"/>
    <property type="match status" value="1"/>
</dbReference>
<evidence type="ECO:0000313" key="6">
    <source>
        <dbReference type="EMBL" id="KKS54536.1"/>
    </source>
</evidence>
<feature type="domain" description="Glycosyltransferase 2-like" evidence="5">
    <location>
        <begin position="6"/>
        <end position="118"/>
    </location>
</feature>
<comment type="similarity">
    <text evidence="1">Belongs to the glycosyltransferase 2 family.</text>
</comment>
<evidence type="ECO:0000256" key="2">
    <source>
        <dbReference type="ARBA" id="ARBA00022676"/>
    </source>
</evidence>
<dbReference type="Gene3D" id="3.90.550.10">
    <property type="entry name" value="Spore Coat Polysaccharide Biosynthesis Protein SpsA, Chain A"/>
    <property type="match status" value="1"/>
</dbReference>
<protein>
    <submittedName>
        <fullName evidence="6">Glycosyl transferase</fullName>
    </submittedName>
</protein>
<proteinExistence type="inferred from homology"/>
<dbReference type="PANTHER" id="PTHR43179">
    <property type="entry name" value="RHAMNOSYLTRANSFERASE WBBL"/>
    <property type="match status" value="1"/>
</dbReference>
<dbReference type="GO" id="GO:0016757">
    <property type="term" value="F:glycosyltransferase activity"/>
    <property type="evidence" value="ECO:0007669"/>
    <property type="project" value="UniProtKB-KW"/>
</dbReference>